<evidence type="ECO:0000313" key="1">
    <source>
        <dbReference type="EMBL" id="AKM76478.1"/>
    </source>
</evidence>
<dbReference type="EMBL" id="KM461235">
    <property type="protein sequence ID" value="AKM76478.1"/>
    <property type="molecule type" value="mRNA"/>
</dbReference>
<dbReference type="InterPro" id="IPR007849">
    <property type="entry name" value="ATP10"/>
</dbReference>
<dbReference type="PANTHER" id="PTHR28106">
    <property type="entry name" value="MITOCHONDRIAL ATPASE COMPLEX SUBUNIT ATP10"/>
    <property type="match status" value="1"/>
</dbReference>
<protein>
    <submittedName>
        <fullName evidence="1">AT1G08220-like protein</fullName>
    </submittedName>
</protein>
<dbReference type="GO" id="GO:0005743">
    <property type="term" value="C:mitochondrial inner membrane"/>
    <property type="evidence" value="ECO:0007669"/>
    <property type="project" value="TreeGrafter"/>
</dbReference>
<name>A0A0G4ALQ9_9ROSI</name>
<accession>A0A0G4ALQ9</accession>
<reference evidence="1" key="1">
    <citation type="submission" date="2014-09" db="EMBL/GenBank/DDBJ databases">
        <title>Coevolution between plastid and nuclear genomes in Geraniaceae.</title>
        <authorList>
            <person name="Zhang J."/>
            <person name="Ruhlman T.A."/>
            <person name="Sabir J."/>
            <person name="Blazier J.C."/>
            <person name="Jansen R.K."/>
        </authorList>
    </citation>
    <scope>NUCLEOTIDE SEQUENCE</scope>
</reference>
<dbReference type="PANTHER" id="PTHR28106:SF1">
    <property type="entry name" value="MITOCHONDRIAL ATPASE COMPLEX SUBUNIT ATP10"/>
    <property type="match status" value="1"/>
</dbReference>
<proteinExistence type="evidence at transcript level"/>
<sequence length="271" mass="30787">MLKLKRLIGNSISPAILGSRIIAHGQDKLVPLPSPLLAQWSTNRFFFDIFKMRDKEELKKERERIVEEMARGYFSDMGEIKKHGGKVALANKTIVPALTASKFPSLEVEYPDGRTLKLPIISSKEVANADVLPNPKASVLCLSFRKYSEEMIDSWSVPFLDTFSTSKDVELHQVSLIDKKILCWKPVKMLLLRSIRSSKPDGSNDALQRQMAYSFGDHYYFRKELGIVNLGTGYVFLLDKFGRIRWQGYGMASKEELTCLLSCTSLLLEEK</sequence>
<dbReference type="AlphaFoldDB" id="A0A0G4ALQ9"/>
<organism evidence="1">
    <name type="scientific">Erodium chrysanthum</name>
    <dbReference type="NCBI Taxonomy" id="337364"/>
    <lineage>
        <taxon>Eukaryota</taxon>
        <taxon>Viridiplantae</taxon>
        <taxon>Streptophyta</taxon>
        <taxon>Embryophyta</taxon>
        <taxon>Tracheophyta</taxon>
        <taxon>Spermatophyta</taxon>
        <taxon>Magnoliopsida</taxon>
        <taxon>eudicotyledons</taxon>
        <taxon>Gunneridae</taxon>
        <taxon>Pentapetalae</taxon>
        <taxon>rosids</taxon>
        <taxon>malvids</taxon>
        <taxon>Geraniales</taxon>
        <taxon>Geraniaceae</taxon>
        <taxon>Erodium</taxon>
    </lineage>
</organism>
<dbReference type="Pfam" id="PF05176">
    <property type="entry name" value="ATP-synt_10"/>
    <property type="match status" value="1"/>
</dbReference>
<dbReference type="GO" id="GO:0033615">
    <property type="term" value="P:mitochondrial proton-transporting ATP synthase complex assembly"/>
    <property type="evidence" value="ECO:0007669"/>
    <property type="project" value="TreeGrafter"/>
</dbReference>